<dbReference type="InterPro" id="IPR052622">
    <property type="entry name" value="Glycosyltransferase_G1"/>
</dbReference>
<keyword evidence="3" id="KW-1185">Reference proteome</keyword>
<evidence type="ECO:0000313" key="2">
    <source>
        <dbReference type="EMBL" id="SEM12444.1"/>
    </source>
</evidence>
<sequence>MKILLVTPNFHQPRGNTVTVKRIAEKLAAENVETEIISVTEDQTITVLPPADIIHGFNSYRFYKFKQQLKHKINPYIVTMTGTDLNNDLFDKKRRADVIESVVEASAVHVFNEEAKQILKQEVPSVAHKIVVIPQDTSDFEDVDFPMIKEKDTFMFVLPAGIRKIKNVPFAIKALKVLHKKHPNIRLVIVGPIIEASEGNVVQELVQQYSDWVQYIGEVPHEKMGAIYGQSDALLNTSHSEGQSTAIMEGMANGLPVLVSDNHGNRSLVNNGTTGFVYKDLVEFLECAECLLVDTKKRDELAQSGKEHIHKHHSNSNEAKSLLKLYNNILHKNI</sequence>
<gene>
    <name evidence="2" type="ORF">SAMN05192533_101104</name>
</gene>
<feature type="domain" description="Glycosyl transferase family 1" evidence="1">
    <location>
        <begin position="149"/>
        <end position="307"/>
    </location>
</feature>
<dbReference type="RefSeq" id="WP_090740112.1">
    <property type="nucleotide sequence ID" value="NZ_FOBW01000001.1"/>
</dbReference>
<dbReference type="Gene3D" id="3.40.50.2000">
    <property type="entry name" value="Glycogen Phosphorylase B"/>
    <property type="match status" value="2"/>
</dbReference>
<organism evidence="2 3">
    <name type="scientific">Mesobacillus persicus</name>
    <dbReference type="NCBI Taxonomy" id="930146"/>
    <lineage>
        <taxon>Bacteria</taxon>
        <taxon>Bacillati</taxon>
        <taxon>Bacillota</taxon>
        <taxon>Bacilli</taxon>
        <taxon>Bacillales</taxon>
        <taxon>Bacillaceae</taxon>
        <taxon>Mesobacillus</taxon>
    </lineage>
</organism>
<dbReference type="STRING" id="930146.SAMN05192533_101104"/>
<dbReference type="InterPro" id="IPR001296">
    <property type="entry name" value="Glyco_trans_1"/>
</dbReference>
<dbReference type="Pfam" id="PF00534">
    <property type="entry name" value="Glycos_transf_1"/>
    <property type="match status" value="1"/>
</dbReference>
<dbReference type="OrthoDB" id="9772485at2"/>
<dbReference type="EMBL" id="FOBW01000001">
    <property type="protein sequence ID" value="SEM12444.1"/>
    <property type="molecule type" value="Genomic_DNA"/>
</dbReference>
<proteinExistence type="predicted"/>
<evidence type="ECO:0000313" key="3">
    <source>
        <dbReference type="Proteomes" id="UP000198553"/>
    </source>
</evidence>
<dbReference type="Proteomes" id="UP000198553">
    <property type="component" value="Unassembled WGS sequence"/>
</dbReference>
<dbReference type="AlphaFoldDB" id="A0A1H7VTR1"/>
<dbReference type="CDD" id="cd03801">
    <property type="entry name" value="GT4_PimA-like"/>
    <property type="match status" value="1"/>
</dbReference>
<dbReference type="SUPFAM" id="SSF53756">
    <property type="entry name" value="UDP-Glycosyltransferase/glycogen phosphorylase"/>
    <property type="match status" value="1"/>
</dbReference>
<protein>
    <submittedName>
        <fullName evidence="2">Glycosyltransferase involved in cell wall bisynthesis</fullName>
    </submittedName>
</protein>
<name>A0A1H7VTR1_9BACI</name>
<reference evidence="3" key="1">
    <citation type="submission" date="2016-10" db="EMBL/GenBank/DDBJ databases">
        <authorList>
            <person name="Varghese N."/>
            <person name="Submissions S."/>
        </authorList>
    </citation>
    <scope>NUCLEOTIDE SEQUENCE [LARGE SCALE GENOMIC DNA]</scope>
    <source>
        <strain evidence="3">B48,IBRC-M 10115,DSM 25386,CECT 8001</strain>
    </source>
</reference>
<evidence type="ECO:0000259" key="1">
    <source>
        <dbReference type="Pfam" id="PF00534"/>
    </source>
</evidence>
<dbReference type="PANTHER" id="PTHR46660:SF2">
    <property type="entry name" value="GLYCOSYLTRANSFERASE 1 DOMAIN-CONTAINING PROTEIN 1"/>
    <property type="match status" value="1"/>
</dbReference>
<dbReference type="PANTHER" id="PTHR46660">
    <property type="match status" value="1"/>
</dbReference>
<accession>A0A1H7VTR1</accession>
<keyword evidence="2" id="KW-0808">Transferase</keyword>
<dbReference type="GO" id="GO:0016757">
    <property type="term" value="F:glycosyltransferase activity"/>
    <property type="evidence" value="ECO:0007669"/>
    <property type="project" value="InterPro"/>
</dbReference>